<sequence>MEKPIKRPLWPTLLLAVVVGTVAFGITFGFTVLDPTRDNWLLYLYNDDLVQHYAGWCAFQKSPWHFPLGLADKMAYGTYITYTDSIPLVAIVVKFLLELVGYAGTFQYFGLYALLCYILQAFVTGLLVRRKTHALPLQGLAMVLFCFTPVLMDRTLRHTALGSHWMILLAIYAFLRCRDNGFRRYPWLFYLLGFLAITIHPYFIPMTMIFALITVVHAIVYRKRWLPALAYVALFAGNLVTCYYVGRGIGALNDSFKIARLGYGRFSMNLNSPINPTSAAGYDWSAFLPQMPILIDNTDGFTYLGLGVMLLVLGCVVALVVRRQLVSFLKANWFYLLAMVGMTLFALSNVLTLNDRILFTIPLPESIVYLCGIFRASSRMFYTVIYSLMVWSVSYLCSALEGYRRQSGWRSRPVMALTAVFTAVVVLQLFDIHGGITGLHRHMAEQLRTTSLADNAELQQKLSEYDILAWDPNHEVGELRAMVLCATKNDMVSLYSVANTGIYPYEQANAENTRKWEALEQGQTSPDTAYVTTDAETAQCLAGLNPTAELMQVENFYLLFP</sequence>
<proteinExistence type="predicted"/>
<comment type="caution">
    <text evidence="3">The sequence shown here is derived from an EMBL/GenBank/DDBJ whole genome shotgun (WGS) entry which is preliminary data.</text>
</comment>
<feature type="transmembrane region" description="Helical" evidence="1">
    <location>
        <begin position="301"/>
        <end position="321"/>
    </location>
</feature>
<dbReference type="Proteomes" id="UP000824048">
    <property type="component" value="Unassembled WGS sequence"/>
</dbReference>
<evidence type="ECO:0000259" key="2">
    <source>
        <dbReference type="Pfam" id="PF19830"/>
    </source>
</evidence>
<feature type="transmembrane region" description="Helical" evidence="1">
    <location>
        <begin position="415"/>
        <end position="439"/>
    </location>
</feature>
<keyword evidence="1" id="KW-0812">Transmembrane</keyword>
<evidence type="ECO:0000256" key="1">
    <source>
        <dbReference type="SAM" id="Phobius"/>
    </source>
</evidence>
<feature type="transmembrane region" description="Helical" evidence="1">
    <location>
        <begin position="109"/>
        <end position="128"/>
    </location>
</feature>
<feature type="transmembrane region" description="Helical" evidence="1">
    <location>
        <begin position="12"/>
        <end position="33"/>
    </location>
</feature>
<feature type="transmembrane region" description="Helical" evidence="1">
    <location>
        <begin position="333"/>
        <end position="351"/>
    </location>
</feature>
<feature type="transmembrane region" description="Helical" evidence="1">
    <location>
        <begin position="76"/>
        <end position="97"/>
    </location>
</feature>
<name>A0A9D2ESU5_9FIRM</name>
<dbReference type="EMBL" id="DXBP01000065">
    <property type="protein sequence ID" value="HIZ43038.1"/>
    <property type="molecule type" value="Genomic_DNA"/>
</dbReference>
<accession>A0A9D2ESU5</accession>
<dbReference type="InterPro" id="IPR046278">
    <property type="entry name" value="DUF6311"/>
</dbReference>
<evidence type="ECO:0000313" key="3">
    <source>
        <dbReference type="EMBL" id="HIZ43038.1"/>
    </source>
</evidence>
<dbReference type="Pfam" id="PF19830">
    <property type="entry name" value="DUF6311"/>
    <property type="match status" value="1"/>
</dbReference>
<feature type="domain" description="DUF6311" evidence="2">
    <location>
        <begin position="18"/>
        <end position="432"/>
    </location>
</feature>
<reference evidence="3" key="1">
    <citation type="journal article" date="2021" name="PeerJ">
        <title>Extensive microbial diversity within the chicken gut microbiome revealed by metagenomics and culture.</title>
        <authorList>
            <person name="Gilroy R."/>
            <person name="Ravi A."/>
            <person name="Getino M."/>
            <person name="Pursley I."/>
            <person name="Horton D.L."/>
            <person name="Alikhan N.F."/>
            <person name="Baker D."/>
            <person name="Gharbi K."/>
            <person name="Hall N."/>
            <person name="Watson M."/>
            <person name="Adriaenssens E.M."/>
            <person name="Foster-Nyarko E."/>
            <person name="Jarju S."/>
            <person name="Secka A."/>
            <person name="Antonio M."/>
            <person name="Oren A."/>
            <person name="Chaudhuri R.R."/>
            <person name="La Ragione R."/>
            <person name="Hildebrand F."/>
            <person name="Pallen M.J."/>
        </authorList>
    </citation>
    <scope>NUCLEOTIDE SEQUENCE</scope>
    <source>
        <strain evidence="3">ChiSxjej1B13-11774</strain>
    </source>
</reference>
<feature type="transmembrane region" description="Helical" evidence="1">
    <location>
        <begin position="381"/>
        <end position="403"/>
    </location>
</feature>
<feature type="transmembrane region" description="Helical" evidence="1">
    <location>
        <begin position="134"/>
        <end position="152"/>
    </location>
</feature>
<keyword evidence="1" id="KW-0472">Membrane</keyword>
<reference evidence="3" key="2">
    <citation type="submission" date="2021-04" db="EMBL/GenBank/DDBJ databases">
        <authorList>
            <person name="Gilroy R."/>
        </authorList>
    </citation>
    <scope>NUCLEOTIDE SEQUENCE</scope>
    <source>
        <strain evidence="3">ChiSxjej1B13-11774</strain>
    </source>
</reference>
<keyword evidence="1" id="KW-1133">Transmembrane helix</keyword>
<evidence type="ECO:0000313" key="4">
    <source>
        <dbReference type="Proteomes" id="UP000824048"/>
    </source>
</evidence>
<dbReference type="AlphaFoldDB" id="A0A9D2ESU5"/>
<feature type="transmembrane region" description="Helical" evidence="1">
    <location>
        <begin position="225"/>
        <end position="246"/>
    </location>
</feature>
<gene>
    <name evidence="3" type="ORF">H9811_10830</name>
</gene>
<feature type="transmembrane region" description="Helical" evidence="1">
    <location>
        <begin position="187"/>
        <end position="213"/>
    </location>
</feature>
<organism evidence="3 4">
    <name type="scientific">Candidatus Gemmiger excrementigallinarum</name>
    <dbReference type="NCBI Taxonomy" id="2838609"/>
    <lineage>
        <taxon>Bacteria</taxon>
        <taxon>Bacillati</taxon>
        <taxon>Bacillota</taxon>
        <taxon>Clostridia</taxon>
        <taxon>Eubacteriales</taxon>
        <taxon>Gemmiger</taxon>
    </lineage>
</organism>
<feature type="transmembrane region" description="Helical" evidence="1">
    <location>
        <begin position="159"/>
        <end position="175"/>
    </location>
</feature>
<protein>
    <recommendedName>
        <fullName evidence="2">DUF6311 domain-containing protein</fullName>
    </recommendedName>
</protein>